<comment type="caution">
    <text evidence="1">The sequence shown here is derived from an EMBL/GenBank/DDBJ whole genome shotgun (WGS) entry which is preliminary data.</text>
</comment>
<accession>A0A5S4GGE2</accession>
<dbReference type="RefSeq" id="WP_138692293.1">
    <property type="nucleotide sequence ID" value="NZ_JBHSAZ010000068.1"/>
</dbReference>
<protein>
    <submittedName>
        <fullName evidence="1">Uncharacterized protein</fullName>
    </submittedName>
</protein>
<gene>
    <name evidence="1" type="ORF">ETD85_25430</name>
</gene>
<organism evidence="1 2">
    <name type="scientific">Nonomuraea zeae</name>
    <dbReference type="NCBI Taxonomy" id="1642303"/>
    <lineage>
        <taxon>Bacteria</taxon>
        <taxon>Bacillati</taxon>
        <taxon>Actinomycetota</taxon>
        <taxon>Actinomycetes</taxon>
        <taxon>Streptosporangiales</taxon>
        <taxon>Streptosporangiaceae</taxon>
        <taxon>Nonomuraea</taxon>
    </lineage>
</organism>
<dbReference type="OrthoDB" id="3525798at2"/>
<reference evidence="1 2" key="1">
    <citation type="submission" date="2019-05" db="EMBL/GenBank/DDBJ databases">
        <title>Draft genome sequence of Nonomuraea zeae DSM 100528.</title>
        <authorList>
            <person name="Saricaoglu S."/>
            <person name="Isik K."/>
        </authorList>
    </citation>
    <scope>NUCLEOTIDE SEQUENCE [LARGE SCALE GENOMIC DNA]</scope>
    <source>
        <strain evidence="1 2">DSM 100528</strain>
    </source>
</reference>
<dbReference type="EMBL" id="VCKX01000081">
    <property type="protein sequence ID" value="TMR31611.1"/>
    <property type="molecule type" value="Genomic_DNA"/>
</dbReference>
<proteinExistence type="predicted"/>
<evidence type="ECO:0000313" key="2">
    <source>
        <dbReference type="Proteomes" id="UP000306628"/>
    </source>
</evidence>
<sequence>MRLKTIFTLLAVYAVTAAPAVLLGEWRVIVQPASDDAVEVYYELVEPVLVRSYEGIEPFNRAQQMAEERAAAHPDDLAPPYIAHGGPYRLVAPYVTARGRELAAPALSGEYWSEGSRITYSIVPEVRAVANSHAALHRVMDDDGPIREPAAFAMGIDAELNRVVLRTNAFDQGLRRRLAGRYGGLITVEWNPFGQRAVLQ</sequence>
<name>A0A5S4GGE2_9ACTN</name>
<evidence type="ECO:0000313" key="1">
    <source>
        <dbReference type="EMBL" id="TMR31611.1"/>
    </source>
</evidence>
<keyword evidence="2" id="KW-1185">Reference proteome</keyword>
<dbReference type="AlphaFoldDB" id="A0A5S4GGE2"/>
<dbReference type="Proteomes" id="UP000306628">
    <property type="component" value="Unassembled WGS sequence"/>
</dbReference>